<dbReference type="AlphaFoldDB" id="A0A6J4I2Q5"/>
<gene>
    <name evidence="1" type="ORF">AVDCRST_MAG83-1548</name>
</gene>
<name>A0A6J4I2Q5_9MICC</name>
<dbReference type="EMBL" id="CADCTE010000090">
    <property type="protein sequence ID" value="CAA9238571.1"/>
    <property type="molecule type" value="Genomic_DNA"/>
</dbReference>
<dbReference type="InterPro" id="IPR056238">
    <property type="entry name" value="YunG-like"/>
</dbReference>
<organism evidence="1">
    <name type="scientific">uncultured Arthrobacter sp</name>
    <dbReference type="NCBI Taxonomy" id="114050"/>
    <lineage>
        <taxon>Bacteria</taxon>
        <taxon>Bacillati</taxon>
        <taxon>Actinomycetota</taxon>
        <taxon>Actinomycetes</taxon>
        <taxon>Micrococcales</taxon>
        <taxon>Micrococcaceae</taxon>
        <taxon>Arthrobacter</taxon>
        <taxon>environmental samples</taxon>
    </lineage>
</organism>
<sequence length="128" mass="14302">MLQLEQALRRSWGADTTCLDAARLAQWRPDDPSRGQCGPTALVIQDLLGGDLLIADVNGGGEEDEVHYWNRFPSGLEIDLTREQFQPHRIIGAPRVVVRPAGGPRAYAEEYRLLRARVLSALADRRIE</sequence>
<dbReference type="Pfam" id="PF24585">
    <property type="entry name" value="YunG"/>
    <property type="match status" value="1"/>
</dbReference>
<accession>A0A6J4I2Q5</accession>
<proteinExistence type="predicted"/>
<reference evidence="1" key="1">
    <citation type="submission" date="2020-02" db="EMBL/GenBank/DDBJ databases">
        <authorList>
            <person name="Meier V. D."/>
        </authorList>
    </citation>
    <scope>NUCLEOTIDE SEQUENCE</scope>
    <source>
        <strain evidence="1">AVDCRST_MAG83</strain>
    </source>
</reference>
<protein>
    <submittedName>
        <fullName evidence="1">Uncharacterized protein</fullName>
    </submittedName>
</protein>
<evidence type="ECO:0000313" key="1">
    <source>
        <dbReference type="EMBL" id="CAA9238571.1"/>
    </source>
</evidence>